<evidence type="ECO:0000313" key="1">
    <source>
        <dbReference type="EMBL" id="GGL32568.1"/>
    </source>
</evidence>
<name>A0A917RUS2_9NOCA</name>
<comment type="caution">
    <text evidence="1">The sequence shown here is derived from an EMBL/GenBank/DDBJ whole genome shotgun (WGS) entry which is preliminary data.</text>
</comment>
<keyword evidence="2" id="KW-1185">Reference proteome</keyword>
<proteinExistence type="predicted"/>
<reference evidence="1" key="2">
    <citation type="submission" date="2020-09" db="EMBL/GenBank/DDBJ databases">
        <authorList>
            <person name="Sun Q."/>
            <person name="Zhou Y."/>
        </authorList>
    </citation>
    <scope>NUCLEOTIDE SEQUENCE</scope>
    <source>
        <strain evidence="1">CGMCC 4.3508</strain>
    </source>
</reference>
<reference evidence="1" key="1">
    <citation type="journal article" date="2014" name="Int. J. Syst. Evol. Microbiol.">
        <title>Complete genome sequence of Corynebacterium casei LMG S-19264T (=DSM 44701T), isolated from a smear-ripened cheese.</title>
        <authorList>
            <consortium name="US DOE Joint Genome Institute (JGI-PGF)"/>
            <person name="Walter F."/>
            <person name="Albersmeier A."/>
            <person name="Kalinowski J."/>
            <person name="Ruckert C."/>
        </authorList>
    </citation>
    <scope>NUCLEOTIDE SEQUENCE</scope>
    <source>
        <strain evidence="1">CGMCC 4.3508</strain>
    </source>
</reference>
<sequence>MAHAITALILPGPYHADVVDKWDLVPVPLGGDLTLFHLTHYYAAYRQKLLGVEGHFELAPSARELLFPTENVIGVLAAELSARSEATFALVVTDYFAGAGGQGAVVSIDGGPIRPVADINGALRVLGVAAREGLDEFDTVGLGDQRSTPDYLDRYVDLCDELGV</sequence>
<dbReference type="Proteomes" id="UP000638263">
    <property type="component" value="Unassembled WGS sequence"/>
</dbReference>
<dbReference type="AlphaFoldDB" id="A0A917RUS2"/>
<evidence type="ECO:0000313" key="2">
    <source>
        <dbReference type="Proteomes" id="UP000638263"/>
    </source>
</evidence>
<dbReference type="RefSeq" id="WP_058855150.1">
    <property type="nucleotide sequence ID" value="NZ_BMMH01000014.1"/>
</dbReference>
<accession>A0A917RUS2</accession>
<gene>
    <name evidence="1" type="ORF">GCM10011588_54230</name>
</gene>
<dbReference type="EMBL" id="BMMH01000014">
    <property type="protein sequence ID" value="GGL32568.1"/>
    <property type="molecule type" value="Genomic_DNA"/>
</dbReference>
<protein>
    <submittedName>
        <fullName evidence="1">Uncharacterized protein</fullName>
    </submittedName>
</protein>
<organism evidence="1 2">
    <name type="scientific">Nocardia jinanensis</name>
    <dbReference type="NCBI Taxonomy" id="382504"/>
    <lineage>
        <taxon>Bacteria</taxon>
        <taxon>Bacillati</taxon>
        <taxon>Actinomycetota</taxon>
        <taxon>Actinomycetes</taxon>
        <taxon>Mycobacteriales</taxon>
        <taxon>Nocardiaceae</taxon>
        <taxon>Nocardia</taxon>
    </lineage>
</organism>